<sequence length="331" mass="35696">MAVSGAQARRRLPCQGFCDRLGAHHVTIACSNSVLPLQMLPMFPIRLFRSFRHCRFIAACAVMTLLTALPLQARGQDLVGLINAYRAAPPPCDGERAAPLPALDAPPAMARVRIGAGTFLELALEQAGYPVEHAEAVYLSNVSDAPAAMALLRLNFCEKLLSTDFAAAGAVRTGDDWIVLFARPLHEVPLPDPTVLDAEVLAAVNAARAAPRNCGEQHFDAAPPLRWNDALTKAALAHSSDMATHRYFSHTERNGSVVDDRATRAGYAWQRIGENIAAGQKSVAEAVASWLDSPGHCANIMNPGFEEMGLAYAVNPLRGRVYWTQVLGRGR</sequence>
<dbReference type="Pfam" id="PF00188">
    <property type="entry name" value="CAP"/>
    <property type="match status" value="1"/>
</dbReference>
<gene>
    <name evidence="2" type="ORF">E1742_22295</name>
</gene>
<proteinExistence type="predicted"/>
<dbReference type="CDD" id="cd05379">
    <property type="entry name" value="CAP_bacterial"/>
    <property type="match status" value="1"/>
</dbReference>
<accession>A0ABX5SH84</accession>
<keyword evidence="3" id="KW-1185">Reference proteome</keyword>
<reference evidence="2 3" key="1">
    <citation type="submission" date="2019-03" db="EMBL/GenBank/DDBJ databases">
        <title>Draft Genome Sequences of Six Type Strains of the Genus Massilia.</title>
        <authorList>
            <person name="Miess H."/>
            <person name="Frediansyhah A."/>
            <person name="Gross H."/>
        </authorList>
    </citation>
    <scope>NUCLEOTIDE SEQUENCE [LARGE SCALE GENOMIC DNA]</scope>
    <source>
        <strain evidence="2 3">DSM 17505</strain>
    </source>
</reference>
<dbReference type="Gene3D" id="3.40.33.10">
    <property type="entry name" value="CAP"/>
    <property type="match status" value="1"/>
</dbReference>
<dbReference type="InterPro" id="IPR014044">
    <property type="entry name" value="CAP_dom"/>
</dbReference>
<name>A0ABX5SH84_9BURK</name>
<dbReference type="PANTHER" id="PTHR31157">
    <property type="entry name" value="SCP DOMAIN-CONTAINING PROTEIN"/>
    <property type="match status" value="1"/>
</dbReference>
<evidence type="ECO:0000313" key="2">
    <source>
        <dbReference type="EMBL" id="QBQ38599.1"/>
    </source>
</evidence>
<feature type="domain" description="SCP" evidence="1">
    <location>
        <begin position="202"/>
        <end position="326"/>
    </location>
</feature>
<evidence type="ECO:0000259" key="1">
    <source>
        <dbReference type="Pfam" id="PF00188"/>
    </source>
</evidence>
<organism evidence="2 3">
    <name type="scientific">Pseudoduganella plicata</name>
    <dbReference type="NCBI Taxonomy" id="321984"/>
    <lineage>
        <taxon>Bacteria</taxon>
        <taxon>Pseudomonadati</taxon>
        <taxon>Pseudomonadota</taxon>
        <taxon>Betaproteobacteria</taxon>
        <taxon>Burkholderiales</taxon>
        <taxon>Oxalobacteraceae</taxon>
        <taxon>Telluria group</taxon>
        <taxon>Pseudoduganella</taxon>
    </lineage>
</organism>
<dbReference type="SUPFAM" id="SSF55797">
    <property type="entry name" value="PR-1-like"/>
    <property type="match status" value="1"/>
</dbReference>
<dbReference type="InterPro" id="IPR035940">
    <property type="entry name" value="CAP_sf"/>
</dbReference>
<dbReference type="PANTHER" id="PTHR31157:SF1">
    <property type="entry name" value="SCP DOMAIN-CONTAINING PROTEIN"/>
    <property type="match status" value="1"/>
</dbReference>
<evidence type="ECO:0000313" key="3">
    <source>
        <dbReference type="Proteomes" id="UP000294359"/>
    </source>
</evidence>
<protein>
    <submittedName>
        <fullName evidence="2">CAP domain-containing protein</fullName>
    </submittedName>
</protein>
<dbReference type="Proteomes" id="UP000294359">
    <property type="component" value="Chromosome"/>
</dbReference>
<dbReference type="EMBL" id="CP038026">
    <property type="protein sequence ID" value="QBQ38599.1"/>
    <property type="molecule type" value="Genomic_DNA"/>
</dbReference>